<dbReference type="InterPro" id="IPR044635">
    <property type="entry name" value="UBP14-like"/>
</dbReference>
<name>A0A814RTK0_9BILA</name>
<proteinExistence type="predicted"/>
<dbReference type="SUPFAM" id="SSF54001">
    <property type="entry name" value="Cysteine proteinases"/>
    <property type="match status" value="1"/>
</dbReference>
<evidence type="ECO:0000256" key="5">
    <source>
        <dbReference type="ARBA" id="ARBA00022801"/>
    </source>
</evidence>
<feature type="domain" description="USP" evidence="8">
    <location>
        <begin position="1"/>
        <end position="122"/>
    </location>
</feature>
<feature type="non-terminal residue" evidence="9">
    <location>
        <position position="1"/>
    </location>
</feature>
<dbReference type="InterPro" id="IPR038765">
    <property type="entry name" value="Papain-like_cys_pep_sf"/>
</dbReference>
<dbReference type="GO" id="GO:0061136">
    <property type="term" value="P:regulation of proteasomal protein catabolic process"/>
    <property type="evidence" value="ECO:0007669"/>
    <property type="project" value="TreeGrafter"/>
</dbReference>
<dbReference type="EC" id="3.4.19.12" evidence="2"/>
<dbReference type="GO" id="GO:0070628">
    <property type="term" value="F:proteasome binding"/>
    <property type="evidence" value="ECO:0007669"/>
    <property type="project" value="TreeGrafter"/>
</dbReference>
<accession>A0A814RTK0</accession>
<evidence type="ECO:0000256" key="6">
    <source>
        <dbReference type="ARBA" id="ARBA00022807"/>
    </source>
</evidence>
<evidence type="ECO:0000313" key="10">
    <source>
        <dbReference type="Proteomes" id="UP000663879"/>
    </source>
</evidence>
<organism evidence="9 10">
    <name type="scientific">Brachionus calyciflorus</name>
    <dbReference type="NCBI Taxonomy" id="104777"/>
    <lineage>
        <taxon>Eukaryota</taxon>
        <taxon>Metazoa</taxon>
        <taxon>Spiralia</taxon>
        <taxon>Gnathifera</taxon>
        <taxon>Rotifera</taxon>
        <taxon>Eurotatoria</taxon>
        <taxon>Monogononta</taxon>
        <taxon>Pseudotrocha</taxon>
        <taxon>Ploima</taxon>
        <taxon>Brachionidae</taxon>
        <taxon>Brachionus</taxon>
    </lineage>
</organism>
<dbReference type="GO" id="GO:0004843">
    <property type="term" value="F:cysteine-type deubiquitinase activity"/>
    <property type="evidence" value="ECO:0007669"/>
    <property type="project" value="UniProtKB-EC"/>
</dbReference>
<evidence type="ECO:0000256" key="3">
    <source>
        <dbReference type="ARBA" id="ARBA00022670"/>
    </source>
</evidence>
<evidence type="ECO:0000256" key="4">
    <source>
        <dbReference type="ARBA" id="ARBA00022786"/>
    </source>
</evidence>
<keyword evidence="10" id="KW-1185">Reference proteome</keyword>
<dbReference type="PANTHER" id="PTHR43982:SF1">
    <property type="entry name" value="UBIQUITIN CARBOXYL-TERMINAL HYDROLASE 14"/>
    <property type="match status" value="1"/>
</dbReference>
<dbReference type="AlphaFoldDB" id="A0A814RTK0"/>
<dbReference type="InterPro" id="IPR015940">
    <property type="entry name" value="UBA"/>
</dbReference>
<comment type="catalytic activity">
    <reaction evidence="1">
        <text>Thiol-dependent hydrolysis of ester, thioester, amide, peptide and isopeptide bonds formed by the C-terminal Gly of ubiquitin (a 76-residue protein attached to proteins as an intracellular targeting signal).</text>
        <dbReference type="EC" id="3.4.19.12"/>
    </reaction>
</comment>
<protein>
    <recommendedName>
        <fullName evidence="2">ubiquitinyl hydrolase 1</fullName>
        <ecNumber evidence="2">3.4.19.12</ecNumber>
    </recommendedName>
</protein>
<keyword evidence="3" id="KW-0645">Protease</keyword>
<evidence type="ECO:0000256" key="1">
    <source>
        <dbReference type="ARBA" id="ARBA00000707"/>
    </source>
</evidence>
<comment type="caution">
    <text evidence="9">The sequence shown here is derived from an EMBL/GenBank/DDBJ whole genome shotgun (WGS) entry which is preliminary data.</text>
</comment>
<reference evidence="9" key="1">
    <citation type="submission" date="2021-02" db="EMBL/GenBank/DDBJ databases">
        <authorList>
            <person name="Nowell W R."/>
        </authorList>
    </citation>
    <scope>NUCLEOTIDE SEQUENCE</scope>
    <source>
        <strain evidence="9">Ploen Becks lab</strain>
    </source>
</reference>
<dbReference type="PANTHER" id="PTHR43982">
    <property type="entry name" value="UBIQUITIN CARBOXYL-TERMINAL HYDROLASE"/>
    <property type="match status" value="1"/>
</dbReference>
<dbReference type="Gene3D" id="3.90.70.10">
    <property type="entry name" value="Cysteine proteinases"/>
    <property type="match status" value="1"/>
</dbReference>
<dbReference type="InterPro" id="IPR028889">
    <property type="entry name" value="USP"/>
</dbReference>
<dbReference type="InterPro" id="IPR001394">
    <property type="entry name" value="Peptidase_C19_UCH"/>
</dbReference>
<evidence type="ECO:0000259" key="7">
    <source>
        <dbReference type="PROSITE" id="PS50030"/>
    </source>
</evidence>
<evidence type="ECO:0000259" key="8">
    <source>
        <dbReference type="PROSITE" id="PS50235"/>
    </source>
</evidence>
<dbReference type="CDD" id="cd14386">
    <property type="entry name" value="UBA2_UBP5"/>
    <property type="match status" value="1"/>
</dbReference>
<dbReference type="SMART" id="SM00165">
    <property type="entry name" value="UBA"/>
    <property type="match status" value="1"/>
</dbReference>
<keyword evidence="5" id="KW-0378">Hydrolase</keyword>
<dbReference type="Proteomes" id="UP000663879">
    <property type="component" value="Unassembled WGS sequence"/>
</dbReference>
<dbReference type="OrthoDB" id="361536at2759"/>
<keyword evidence="6" id="KW-0788">Thiol protease</keyword>
<evidence type="ECO:0000313" key="9">
    <source>
        <dbReference type="EMBL" id="CAF1138383.1"/>
    </source>
</evidence>
<dbReference type="PROSITE" id="PS50030">
    <property type="entry name" value="UBA"/>
    <property type="match status" value="1"/>
</dbReference>
<dbReference type="GO" id="GO:0016579">
    <property type="term" value="P:protein deubiquitination"/>
    <property type="evidence" value="ECO:0007669"/>
    <property type="project" value="InterPro"/>
</dbReference>
<dbReference type="PROSITE" id="PS50235">
    <property type="entry name" value="USP_3"/>
    <property type="match status" value="1"/>
</dbReference>
<gene>
    <name evidence="9" type="ORF">OXX778_LOCUS22790</name>
</gene>
<dbReference type="Pfam" id="PF00627">
    <property type="entry name" value="UBA"/>
    <property type="match status" value="1"/>
</dbReference>
<dbReference type="GO" id="GO:0043161">
    <property type="term" value="P:proteasome-mediated ubiquitin-dependent protein catabolic process"/>
    <property type="evidence" value="ECO:0007669"/>
    <property type="project" value="InterPro"/>
</dbReference>
<evidence type="ECO:0000256" key="2">
    <source>
        <dbReference type="ARBA" id="ARBA00012759"/>
    </source>
</evidence>
<keyword evidence="4" id="KW-0833">Ubl conjugation pathway</keyword>
<dbReference type="PROSITE" id="PS00973">
    <property type="entry name" value="USP_2"/>
    <property type="match status" value="1"/>
</dbReference>
<sequence>DEETISNLISFGFNRPHVLKALEATDGNLERAADWLFNHPEEMETNSAEVSENSSQPNRLRDGCGKYELVAFISHMGSNANVGHYVAHIKKDNQWVIFNDEKVAKSENPPKDLAYLYFYKRV</sequence>
<feature type="domain" description="UBA" evidence="7">
    <location>
        <begin position="1"/>
        <end position="39"/>
    </location>
</feature>
<dbReference type="InterPro" id="IPR018200">
    <property type="entry name" value="USP_CS"/>
</dbReference>
<dbReference type="Pfam" id="PF00443">
    <property type="entry name" value="UCH"/>
    <property type="match status" value="1"/>
</dbReference>
<dbReference type="EMBL" id="CAJNOC010010277">
    <property type="protein sequence ID" value="CAF1138383.1"/>
    <property type="molecule type" value="Genomic_DNA"/>
</dbReference>